<dbReference type="GO" id="GO:0008270">
    <property type="term" value="F:zinc ion binding"/>
    <property type="evidence" value="ECO:0007669"/>
    <property type="project" value="InterPro"/>
</dbReference>
<dbReference type="AlphaFoldDB" id="A0A502DYM1"/>
<dbReference type="Pfam" id="PF00246">
    <property type="entry name" value="Peptidase_M14"/>
    <property type="match status" value="1"/>
</dbReference>
<dbReference type="OrthoDB" id="7956186at2"/>
<reference evidence="2 3" key="1">
    <citation type="journal article" date="2019" name="Environ. Microbiol.">
        <title>Species interactions and distinct microbial communities in high Arctic permafrost affected cryosols are associated with the CH4 and CO2 gas fluxes.</title>
        <authorList>
            <person name="Altshuler I."/>
            <person name="Hamel J."/>
            <person name="Turney S."/>
            <person name="Magnuson E."/>
            <person name="Levesque R."/>
            <person name="Greer C."/>
            <person name="Whyte L.G."/>
        </authorList>
    </citation>
    <scope>NUCLEOTIDE SEQUENCE [LARGE SCALE GENOMIC DNA]</scope>
    <source>
        <strain evidence="2 3">S06.C</strain>
    </source>
</reference>
<accession>A0A502DYM1</accession>
<dbReference type="SUPFAM" id="SSF53187">
    <property type="entry name" value="Zn-dependent exopeptidases"/>
    <property type="match status" value="1"/>
</dbReference>
<proteinExistence type="predicted"/>
<feature type="domain" description="Peptidase M14" evidence="1">
    <location>
        <begin position="331"/>
        <end position="396"/>
    </location>
</feature>
<dbReference type="Proteomes" id="UP000319212">
    <property type="component" value="Unassembled WGS sequence"/>
</dbReference>
<name>A0A502DYM1_9BURK</name>
<evidence type="ECO:0000313" key="2">
    <source>
        <dbReference type="EMBL" id="TPG30605.1"/>
    </source>
</evidence>
<protein>
    <submittedName>
        <fullName evidence="2">Peptidase M14</fullName>
    </submittedName>
</protein>
<evidence type="ECO:0000259" key="1">
    <source>
        <dbReference type="Pfam" id="PF00246"/>
    </source>
</evidence>
<gene>
    <name evidence="2" type="ORF">EAH82_03785</name>
</gene>
<dbReference type="GO" id="GO:0004181">
    <property type="term" value="F:metallocarboxypeptidase activity"/>
    <property type="evidence" value="ECO:0007669"/>
    <property type="project" value="InterPro"/>
</dbReference>
<organism evidence="2 3">
    <name type="scientific">Variovorax guangxiensis</name>
    <dbReference type="NCBI Taxonomy" id="1775474"/>
    <lineage>
        <taxon>Bacteria</taxon>
        <taxon>Pseudomonadati</taxon>
        <taxon>Pseudomonadota</taxon>
        <taxon>Betaproteobacteria</taxon>
        <taxon>Burkholderiales</taxon>
        <taxon>Comamonadaceae</taxon>
        <taxon>Variovorax</taxon>
    </lineage>
</organism>
<dbReference type="InterPro" id="IPR000834">
    <property type="entry name" value="Peptidase_M14"/>
</dbReference>
<dbReference type="EMBL" id="RCZI01000001">
    <property type="protein sequence ID" value="TPG30605.1"/>
    <property type="molecule type" value="Genomic_DNA"/>
</dbReference>
<dbReference type="GO" id="GO:0006508">
    <property type="term" value="P:proteolysis"/>
    <property type="evidence" value="ECO:0007669"/>
    <property type="project" value="InterPro"/>
</dbReference>
<dbReference type="Gene3D" id="3.40.630.10">
    <property type="entry name" value="Zn peptidases"/>
    <property type="match status" value="1"/>
</dbReference>
<sequence>MTMDVLLDVRIRRTLDAWVSELGTGPVPGMAVEGWLFEGRTARRGAEAKLAALGIRARLRSAYKPLVHHFLEEVDRAGLAEVTVHWPVHPQASPRRFLLEAYPLAEMLDGVDLHFVALPASAGQPVYRVDLRWRDGRTRSDTVLAPNRVHLDFLGETLLSPTAWLRVTRPGEMAQEGRRESEHEALFRQAVAAVESHDWPVEEPYFERLELRIDMPGIAYAPSRESGWMNSREAMHEDLYFALLELFQRRSGRPAGDRRLQPGQVVPDVRRGRGDARLRITKKPHGALAPTVDASLAIRIPALDRSPSPLTPDRIRQELESISGQRFKATSREGRVVHGVHHPGASPAVLITGAQHANETSGVVGALRAAQQLARQGANFALIPVENPDGYALHRALCAHSPRHMHHAARYTALGDDLEYRDAPPWYEREARETGLALSGAALHVNLHGYPAHEWTRPFSGYVPRGFEAWMLPKGFFLILRHHAGWGDRARQLADHVCSRLAERSLLMAFNARQLASYNAHAGDLPFELIRGTACMISEVNRPGPPLTLISEFPDETIHGDPFILAHDSQTATVLAAVEALGLISPIP</sequence>
<comment type="caution">
    <text evidence="2">The sequence shown here is derived from an EMBL/GenBank/DDBJ whole genome shotgun (WGS) entry which is preliminary data.</text>
</comment>
<evidence type="ECO:0000313" key="3">
    <source>
        <dbReference type="Proteomes" id="UP000319212"/>
    </source>
</evidence>